<reference evidence="11 12" key="1">
    <citation type="journal article" date="2018" name="Sci. Rep.">
        <title>Characterisation of pathogen-specific regions and novel effector candidates in Fusarium oxysporum f. sp. cepae.</title>
        <authorList>
            <person name="Armitage A.D."/>
            <person name="Taylor A."/>
            <person name="Sobczyk M.K."/>
            <person name="Baxter L."/>
            <person name="Greenfield B.P."/>
            <person name="Bates H.J."/>
            <person name="Wilson F."/>
            <person name="Jackson A.C."/>
            <person name="Ott S."/>
            <person name="Harrison R.J."/>
            <person name="Clarkson J.P."/>
        </authorList>
    </citation>
    <scope>NUCLEOTIDE SEQUENCE [LARGE SCALE GENOMIC DNA]</scope>
    <source>
        <strain evidence="11 12">Fp_A8</strain>
    </source>
</reference>
<comment type="catalytic activity">
    <reaction evidence="7">
        <text>L-threonyl-[protein] + ATP = O-phospho-L-threonyl-[protein] + ADP + H(+)</text>
        <dbReference type="Rhea" id="RHEA:46608"/>
        <dbReference type="Rhea" id="RHEA-COMP:11060"/>
        <dbReference type="Rhea" id="RHEA-COMP:11605"/>
        <dbReference type="ChEBI" id="CHEBI:15378"/>
        <dbReference type="ChEBI" id="CHEBI:30013"/>
        <dbReference type="ChEBI" id="CHEBI:30616"/>
        <dbReference type="ChEBI" id="CHEBI:61977"/>
        <dbReference type="ChEBI" id="CHEBI:456216"/>
        <dbReference type="EC" id="2.7.11.1"/>
    </reaction>
</comment>
<keyword evidence="3" id="KW-0808">Transferase</keyword>
<dbReference type="EC" id="2.7.11.1" evidence="1"/>
<comment type="caution">
    <text evidence="11">The sequence shown here is derived from an EMBL/GenBank/DDBJ whole genome shotgun (WGS) entry which is preliminary data.</text>
</comment>
<feature type="binding site" evidence="9">
    <location>
        <position position="91"/>
    </location>
    <ligand>
        <name>ATP</name>
        <dbReference type="ChEBI" id="CHEBI:30616"/>
    </ligand>
</feature>
<gene>
    <name evidence="11" type="ORF">BFJ72_g13150</name>
</gene>
<dbReference type="Gene3D" id="3.30.200.20">
    <property type="entry name" value="Phosphorylase Kinase, domain 1"/>
    <property type="match status" value="1"/>
</dbReference>
<evidence type="ECO:0000256" key="2">
    <source>
        <dbReference type="ARBA" id="ARBA00022527"/>
    </source>
</evidence>
<dbReference type="AlphaFoldDB" id="A0A420SDX4"/>
<evidence type="ECO:0000256" key="4">
    <source>
        <dbReference type="ARBA" id="ARBA00022741"/>
    </source>
</evidence>
<dbReference type="GO" id="GO:0000245">
    <property type="term" value="P:spliceosomal complex assembly"/>
    <property type="evidence" value="ECO:0007669"/>
    <property type="project" value="TreeGrafter"/>
</dbReference>
<sequence length="345" mass="39531">MTRARPLMALYRQPWPKSSAVAPRLDPSIPVEEGKTPNYRADRFYPIQLGQVLNGRYQIATKLGYGANSTVWLARDLNRWRWSPEKYVAVKVNATNQRSRRPKGNELDIMRHISQVNPKHKGWHFIRKLSDSFELQDLKPDNIMVKIEDPSIFERDAQDEFDNPLPQKHIDERTIIYLSRNNYGPFSVPTGTIQFVDFDLSVRAEPGQVHTGAIQGEIYRAPELWDLLEGKSLFNPTAPGNADEYDDQSHLGQISALIGPPPQSLLSSGQRTSMFYEPNGELKNPGLVPAPGDFSFENTISCMGGEEKVRFIRFIKRMVKWSPEERSTARELLDDPWLYEDFPQD</sequence>
<keyword evidence="6 9" id="KW-0067">ATP-binding</keyword>
<dbReference type="GO" id="GO:0050684">
    <property type="term" value="P:regulation of mRNA processing"/>
    <property type="evidence" value="ECO:0007669"/>
    <property type="project" value="TreeGrafter"/>
</dbReference>
<evidence type="ECO:0000256" key="3">
    <source>
        <dbReference type="ARBA" id="ARBA00022679"/>
    </source>
</evidence>
<dbReference type="Gene3D" id="1.10.510.10">
    <property type="entry name" value="Transferase(Phosphotransferase) domain 1"/>
    <property type="match status" value="3"/>
</dbReference>
<proteinExistence type="predicted"/>
<evidence type="ECO:0000256" key="8">
    <source>
        <dbReference type="ARBA" id="ARBA00048679"/>
    </source>
</evidence>
<dbReference type="Proteomes" id="UP000283569">
    <property type="component" value="Unassembled WGS sequence"/>
</dbReference>
<dbReference type="InterPro" id="IPR011009">
    <property type="entry name" value="Kinase-like_dom_sf"/>
</dbReference>
<feature type="domain" description="Protein kinase" evidence="10">
    <location>
        <begin position="57"/>
        <end position="338"/>
    </location>
</feature>
<dbReference type="SUPFAM" id="SSF56112">
    <property type="entry name" value="Protein kinase-like (PK-like)"/>
    <property type="match status" value="1"/>
</dbReference>
<evidence type="ECO:0000256" key="9">
    <source>
        <dbReference type="PROSITE-ProRule" id="PRU10141"/>
    </source>
</evidence>
<evidence type="ECO:0000259" key="10">
    <source>
        <dbReference type="PROSITE" id="PS50011"/>
    </source>
</evidence>
<dbReference type="GO" id="GO:0004674">
    <property type="term" value="F:protein serine/threonine kinase activity"/>
    <property type="evidence" value="ECO:0007669"/>
    <property type="project" value="UniProtKB-KW"/>
</dbReference>
<accession>A0A420SDX4</accession>
<dbReference type="PANTHER" id="PTHR47634">
    <property type="entry name" value="PROTEIN KINASE DOMAIN-CONTAINING PROTEIN-RELATED"/>
    <property type="match status" value="1"/>
</dbReference>
<comment type="catalytic activity">
    <reaction evidence="8">
        <text>L-seryl-[protein] + ATP = O-phospho-L-seryl-[protein] + ADP + H(+)</text>
        <dbReference type="Rhea" id="RHEA:17989"/>
        <dbReference type="Rhea" id="RHEA-COMP:9863"/>
        <dbReference type="Rhea" id="RHEA-COMP:11604"/>
        <dbReference type="ChEBI" id="CHEBI:15378"/>
        <dbReference type="ChEBI" id="CHEBI:29999"/>
        <dbReference type="ChEBI" id="CHEBI:30616"/>
        <dbReference type="ChEBI" id="CHEBI:83421"/>
        <dbReference type="ChEBI" id="CHEBI:456216"/>
        <dbReference type="EC" id="2.7.11.1"/>
    </reaction>
</comment>
<evidence type="ECO:0000256" key="7">
    <source>
        <dbReference type="ARBA" id="ARBA00047899"/>
    </source>
</evidence>
<dbReference type="PANTHER" id="PTHR47634:SF9">
    <property type="entry name" value="PROTEIN KINASE DOMAIN-CONTAINING PROTEIN-RELATED"/>
    <property type="match status" value="1"/>
</dbReference>
<protein>
    <recommendedName>
        <fullName evidence="1">non-specific serine/threonine protein kinase</fullName>
        <ecNumber evidence="1">2.7.11.1</ecNumber>
    </recommendedName>
</protein>
<dbReference type="PROSITE" id="PS00107">
    <property type="entry name" value="PROTEIN_KINASE_ATP"/>
    <property type="match status" value="1"/>
</dbReference>
<dbReference type="GO" id="GO:0005524">
    <property type="term" value="F:ATP binding"/>
    <property type="evidence" value="ECO:0007669"/>
    <property type="project" value="UniProtKB-UniRule"/>
</dbReference>
<evidence type="ECO:0000256" key="6">
    <source>
        <dbReference type="ARBA" id="ARBA00022840"/>
    </source>
</evidence>
<evidence type="ECO:0000256" key="1">
    <source>
        <dbReference type="ARBA" id="ARBA00012513"/>
    </source>
</evidence>
<dbReference type="InterPro" id="IPR000719">
    <property type="entry name" value="Prot_kinase_dom"/>
</dbReference>
<organism evidence="11 12">
    <name type="scientific">Gibberella intermedia</name>
    <name type="common">Bulb rot disease fungus</name>
    <name type="synonym">Fusarium proliferatum</name>
    <dbReference type="NCBI Taxonomy" id="948311"/>
    <lineage>
        <taxon>Eukaryota</taxon>
        <taxon>Fungi</taxon>
        <taxon>Dikarya</taxon>
        <taxon>Ascomycota</taxon>
        <taxon>Pezizomycotina</taxon>
        <taxon>Sordariomycetes</taxon>
        <taxon>Hypocreomycetidae</taxon>
        <taxon>Hypocreales</taxon>
        <taxon>Nectriaceae</taxon>
        <taxon>Fusarium</taxon>
        <taxon>Fusarium fujikuroi species complex</taxon>
    </lineage>
</organism>
<evidence type="ECO:0000313" key="11">
    <source>
        <dbReference type="EMBL" id="RKL27449.1"/>
    </source>
</evidence>
<dbReference type="InterPro" id="IPR051334">
    <property type="entry name" value="SRPK"/>
</dbReference>
<keyword evidence="4 9" id="KW-0547">Nucleotide-binding</keyword>
<dbReference type="InterPro" id="IPR017441">
    <property type="entry name" value="Protein_kinase_ATP_BS"/>
</dbReference>
<keyword evidence="2" id="KW-0723">Serine/threonine-protein kinase</keyword>
<dbReference type="PROSITE" id="PS50011">
    <property type="entry name" value="PROTEIN_KINASE_DOM"/>
    <property type="match status" value="1"/>
</dbReference>
<dbReference type="SMART" id="SM00220">
    <property type="entry name" value="S_TKc"/>
    <property type="match status" value="1"/>
</dbReference>
<evidence type="ECO:0000313" key="12">
    <source>
        <dbReference type="Proteomes" id="UP000283569"/>
    </source>
</evidence>
<keyword evidence="5" id="KW-0418">Kinase</keyword>
<name>A0A420SDX4_GIBIN</name>
<evidence type="ECO:0000256" key="5">
    <source>
        <dbReference type="ARBA" id="ARBA00022777"/>
    </source>
</evidence>
<dbReference type="EMBL" id="MRDB01000075">
    <property type="protein sequence ID" value="RKL27449.1"/>
    <property type="molecule type" value="Genomic_DNA"/>
</dbReference>